<comment type="caution">
    <text evidence="5">The sequence shown here is derived from an EMBL/GenBank/DDBJ whole genome shotgun (WGS) entry which is preliminary data.</text>
</comment>
<comment type="similarity">
    <text evidence="1">Belongs to the peptidase S33 family.</text>
</comment>
<evidence type="ECO:0000313" key="6">
    <source>
        <dbReference type="Proteomes" id="UP001183420"/>
    </source>
</evidence>
<evidence type="ECO:0000256" key="3">
    <source>
        <dbReference type="SAM" id="MobiDB-lite"/>
    </source>
</evidence>
<keyword evidence="2 5" id="KW-0378">Hydrolase</keyword>
<dbReference type="InterPro" id="IPR000073">
    <property type="entry name" value="AB_hydrolase_1"/>
</dbReference>
<feature type="compositionally biased region" description="Low complexity" evidence="3">
    <location>
        <begin position="47"/>
        <end position="58"/>
    </location>
</feature>
<evidence type="ECO:0000259" key="4">
    <source>
        <dbReference type="Pfam" id="PF00561"/>
    </source>
</evidence>
<dbReference type="EMBL" id="JAVREM010000021">
    <property type="protein sequence ID" value="MDT0320165.1"/>
    <property type="molecule type" value="Genomic_DNA"/>
</dbReference>
<protein>
    <submittedName>
        <fullName evidence="5">Alpha/beta fold hydrolase</fullName>
    </submittedName>
</protein>
<dbReference type="SUPFAM" id="SSF53474">
    <property type="entry name" value="alpha/beta-Hydrolases"/>
    <property type="match status" value="1"/>
</dbReference>
<evidence type="ECO:0000313" key="5">
    <source>
        <dbReference type="EMBL" id="MDT0320165.1"/>
    </source>
</evidence>
<dbReference type="PRINTS" id="PR00111">
    <property type="entry name" value="ABHYDROLASE"/>
</dbReference>
<reference evidence="6" key="1">
    <citation type="submission" date="2023-07" db="EMBL/GenBank/DDBJ databases">
        <title>30 novel species of actinomycetes from the DSMZ collection.</title>
        <authorList>
            <person name="Nouioui I."/>
        </authorList>
    </citation>
    <scope>NUCLEOTIDE SEQUENCE [LARGE SCALE GENOMIC DNA]</scope>
    <source>
        <strain evidence="6">DSM 44918</strain>
    </source>
</reference>
<organism evidence="5 6">
    <name type="scientific">Streptomyces millisiae</name>
    <dbReference type="NCBI Taxonomy" id="3075542"/>
    <lineage>
        <taxon>Bacteria</taxon>
        <taxon>Bacillati</taxon>
        <taxon>Actinomycetota</taxon>
        <taxon>Actinomycetes</taxon>
        <taxon>Kitasatosporales</taxon>
        <taxon>Streptomycetaceae</taxon>
        <taxon>Streptomyces</taxon>
    </lineage>
</organism>
<dbReference type="PANTHER" id="PTHR43798:SF33">
    <property type="entry name" value="HYDROLASE, PUTATIVE (AFU_ORTHOLOGUE AFUA_2G14860)-RELATED"/>
    <property type="match status" value="1"/>
</dbReference>
<gene>
    <name evidence="5" type="ORF">RNC47_17670</name>
</gene>
<dbReference type="Proteomes" id="UP001183420">
    <property type="component" value="Unassembled WGS sequence"/>
</dbReference>
<feature type="domain" description="AB hydrolase-1" evidence="4">
    <location>
        <begin position="90"/>
        <end position="196"/>
    </location>
</feature>
<dbReference type="InterPro" id="IPR050266">
    <property type="entry name" value="AB_hydrolase_sf"/>
</dbReference>
<evidence type="ECO:0000256" key="2">
    <source>
        <dbReference type="ARBA" id="ARBA00022801"/>
    </source>
</evidence>
<dbReference type="Gene3D" id="3.40.50.1820">
    <property type="entry name" value="alpha/beta hydrolase"/>
    <property type="match status" value="1"/>
</dbReference>
<sequence>MSKHDVLEESPMARRKFGTAAAIALCTALAGVGLVGCNDAETESTPETEATTEAPAGDADADLFTGTGTITVGEYSVNVSCSGTPVEGRPTVVLLHGGGDDLTAMADFQELLSADGRVCSYDRLGAGASDQPAGPQDYEDTSEVLDGVLDAVAGDEGAVLAGHSMGGLIAARYAPEHQDRVAGLVLLDATPPTQVADLTNRIPETATGPAAELRAQTLAIFEGQNPEQLVMADGEVGSAGDIPVQVVRRGLAQFAEVPEYGPGLDEDWAVGQEQWLALSSDSELVTAENSGHYVYVDEPDVAAGAVNAVTEQASA</sequence>
<dbReference type="InterPro" id="IPR002410">
    <property type="entry name" value="Peptidase_S33"/>
</dbReference>
<dbReference type="PRINTS" id="PR00793">
    <property type="entry name" value="PROAMNOPTASE"/>
</dbReference>
<dbReference type="Pfam" id="PF00561">
    <property type="entry name" value="Abhydrolase_1"/>
    <property type="match status" value="1"/>
</dbReference>
<proteinExistence type="inferred from homology"/>
<evidence type="ECO:0000256" key="1">
    <source>
        <dbReference type="ARBA" id="ARBA00010088"/>
    </source>
</evidence>
<dbReference type="InterPro" id="IPR029058">
    <property type="entry name" value="AB_hydrolase_fold"/>
</dbReference>
<feature type="region of interest" description="Disordered" evidence="3">
    <location>
        <begin position="40"/>
        <end position="60"/>
    </location>
</feature>
<accession>A0ABU2LRM8</accession>
<keyword evidence="6" id="KW-1185">Reference proteome</keyword>
<dbReference type="GO" id="GO:0016787">
    <property type="term" value="F:hydrolase activity"/>
    <property type="evidence" value="ECO:0007669"/>
    <property type="project" value="UniProtKB-KW"/>
</dbReference>
<name>A0ABU2LRM8_9ACTN</name>
<dbReference type="PANTHER" id="PTHR43798">
    <property type="entry name" value="MONOACYLGLYCEROL LIPASE"/>
    <property type="match status" value="1"/>
</dbReference>
<dbReference type="RefSeq" id="WP_311599890.1">
    <property type="nucleotide sequence ID" value="NZ_JAVREM010000021.1"/>
</dbReference>